<dbReference type="InterPro" id="IPR011009">
    <property type="entry name" value="Kinase-like_dom_sf"/>
</dbReference>
<keyword evidence="2" id="KW-0723">Serine/threonine-protein kinase</keyword>
<dbReference type="PANTHER" id="PTHR24363">
    <property type="entry name" value="SERINE/THREONINE PROTEIN KINASE"/>
    <property type="match status" value="1"/>
</dbReference>
<evidence type="ECO:0000256" key="7">
    <source>
        <dbReference type="ARBA" id="ARBA00047899"/>
    </source>
</evidence>
<evidence type="ECO:0000313" key="10">
    <source>
        <dbReference type="Proteomes" id="UP000233556"/>
    </source>
</evidence>
<gene>
    <name evidence="9" type="ORF">llap_14512</name>
</gene>
<dbReference type="OrthoDB" id="248923at2759"/>
<evidence type="ECO:0000313" key="9">
    <source>
        <dbReference type="EMBL" id="PKU35184.1"/>
    </source>
</evidence>
<evidence type="ECO:0000256" key="1">
    <source>
        <dbReference type="ARBA" id="ARBA00012513"/>
    </source>
</evidence>
<reference evidence="10" key="1">
    <citation type="submission" date="2017-11" db="EMBL/GenBank/DDBJ databases">
        <authorList>
            <person name="Lima N.C."/>
            <person name="Parody-Merino A.M."/>
            <person name="Battley P.F."/>
            <person name="Fidler A.E."/>
            <person name="Prosdocimi F."/>
        </authorList>
    </citation>
    <scope>NUCLEOTIDE SEQUENCE [LARGE SCALE GENOMIC DNA]</scope>
</reference>
<dbReference type="EC" id="2.7.11.1" evidence="1"/>
<evidence type="ECO:0000256" key="6">
    <source>
        <dbReference type="ARBA" id="ARBA00022840"/>
    </source>
</evidence>
<dbReference type="SUPFAM" id="SSF56112">
    <property type="entry name" value="Protein kinase-like (PK-like)"/>
    <property type="match status" value="1"/>
</dbReference>
<dbReference type="AlphaFoldDB" id="A0A2I0TN07"/>
<name>A0A2I0TN07_LIMLA</name>
<comment type="catalytic activity">
    <reaction evidence="7">
        <text>L-threonyl-[protein] + ATP = O-phospho-L-threonyl-[protein] + ADP + H(+)</text>
        <dbReference type="Rhea" id="RHEA:46608"/>
        <dbReference type="Rhea" id="RHEA-COMP:11060"/>
        <dbReference type="Rhea" id="RHEA-COMP:11605"/>
        <dbReference type="ChEBI" id="CHEBI:15378"/>
        <dbReference type="ChEBI" id="CHEBI:30013"/>
        <dbReference type="ChEBI" id="CHEBI:30616"/>
        <dbReference type="ChEBI" id="CHEBI:61977"/>
        <dbReference type="ChEBI" id="CHEBI:456216"/>
        <dbReference type="EC" id="2.7.11.1"/>
    </reaction>
</comment>
<evidence type="ECO:0000256" key="3">
    <source>
        <dbReference type="ARBA" id="ARBA00022679"/>
    </source>
</evidence>
<dbReference type="GO" id="GO:0004674">
    <property type="term" value="F:protein serine/threonine kinase activity"/>
    <property type="evidence" value="ECO:0007669"/>
    <property type="project" value="UniProtKB-KW"/>
</dbReference>
<organism evidence="9 10">
    <name type="scientific">Limosa lapponica baueri</name>
    <dbReference type="NCBI Taxonomy" id="1758121"/>
    <lineage>
        <taxon>Eukaryota</taxon>
        <taxon>Metazoa</taxon>
        <taxon>Chordata</taxon>
        <taxon>Craniata</taxon>
        <taxon>Vertebrata</taxon>
        <taxon>Euteleostomi</taxon>
        <taxon>Archelosauria</taxon>
        <taxon>Archosauria</taxon>
        <taxon>Dinosauria</taxon>
        <taxon>Saurischia</taxon>
        <taxon>Theropoda</taxon>
        <taxon>Coelurosauria</taxon>
        <taxon>Aves</taxon>
        <taxon>Neognathae</taxon>
        <taxon>Neoaves</taxon>
        <taxon>Charadriiformes</taxon>
        <taxon>Scolopacidae</taxon>
        <taxon>Limosa</taxon>
    </lineage>
</organism>
<reference evidence="10" key="2">
    <citation type="submission" date="2017-12" db="EMBL/GenBank/DDBJ databases">
        <title>Genome sequence of the Bar-tailed Godwit (Limosa lapponica baueri).</title>
        <authorList>
            <person name="Lima N.C.B."/>
            <person name="Parody-Merino A.M."/>
            <person name="Battley P.F."/>
            <person name="Fidler A.E."/>
            <person name="Prosdocimi F."/>
        </authorList>
    </citation>
    <scope>NUCLEOTIDE SEQUENCE [LARGE SCALE GENOMIC DNA]</scope>
</reference>
<keyword evidence="10" id="KW-1185">Reference proteome</keyword>
<sequence length="348" mass="39633">MCWRGREGLCVSVGVQVLEELQPGTLGTMLVVELKAGKGAKKKYVIKQVECIEESQANEALKEVSVHFFLTTLLTKTKVLIEQSLLSTRINLNSQDIDQATDLLKLHHSNICAYQELFVTWDNEVIMKFLGQMVDALFYMHKQSIFHRYNAELLTSLRDVYVCCLSENDYEPTTALLLDALRMNPERPVLVKNTFLALASLLRLSEIPALRFIMDPKGNGINLIKYAYHLHFDHPEVVENICVLISEMLQYVYISVAEMEVMKYLTNARHLLRFGFCALAEGDECVLRVHGPPPGYALLLLIVTWKAVMKKYSRYSILEIPSLFPLLQLIPLLDPPVCQKKGTVEIQE</sequence>
<evidence type="ECO:0000256" key="8">
    <source>
        <dbReference type="ARBA" id="ARBA00048679"/>
    </source>
</evidence>
<accession>A0A2I0TN07</accession>
<dbReference type="PANTHER" id="PTHR24363:SF0">
    <property type="entry name" value="SERINE_THREONINE KINASE LIKE DOMAIN CONTAINING 1"/>
    <property type="match status" value="1"/>
</dbReference>
<evidence type="ECO:0000256" key="5">
    <source>
        <dbReference type="ARBA" id="ARBA00022777"/>
    </source>
</evidence>
<keyword evidence="6" id="KW-0067">ATP-binding</keyword>
<dbReference type="GO" id="GO:0005524">
    <property type="term" value="F:ATP binding"/>
    <property type="evidence" value="ECO:0007669"/>
    <property type="project" value="UniProtKB-KW"/>
</dbReference>
<proteinExistence type="predicted"/>
<evidence type="ECO:0000256" key="2">
    <source>
        <dbReference type="ARBA" id="ARBA00022527"/>
    </source>
</evidence>
<dbReference type="Proteomes" id="UP000233556">
    <property type="component" value="Unassembled WGS sequence"/>
</dbReference>
<dbReference type="EMBL" id="KZ508453">
    <property type="protein sequence ID" value="PKU35184.1"/>
    <property type="molecule type" value="Genomic_DNA"/>
</dbReference>
<keyword evidence="3" id="KW-0808">Transferase</keyword>
<protein>
    <recommendedName>
        <fullName evidence="1">non-specific serine/threonine protein kinase</fullName>
        <ecNumber evidence="1">2.7.11.1</ecNumber>
    </recommendedName>
</protein>
<comment type="catalytic activity">
    <reaction evidence="8">
        <text>L-seryl-[protein] + ATP = O-phospho-L-seryl-[protein] + ADP + H(+)</text>
        <dbReference type="Rhea" id="RHEA:17989"/>
        <dbReference type="Rhea" id="RHEA-COMP:9863"/>
        <dbReference type="Rhea" id="RHEA-COMP:11604"/>
        <dbReference type="ChEBI" id="CHEBI:15378"/>
        <dbReference type="ChEBI" id="CHEBI:29999"/>
        <dbReference type="ChEBI" id="CHEBI:30616"/>
        <dbReference type="ChEBI" id="CHEBI:83421"/>
        <dbReference type="ChEBI" id="CHEBI:456216"/>
        <dbReference type="EC" id="2.7.11.1"/>
    </reaction>
</comment>
<keyword evidence="5" id="KW-0418">Kinase</keyword>
<evidence type="ECO:0000256" key="4">
    <source>
        <dbReference type="ARBA" id="ARBA00022741"/>
    </source>
</evidence>
<keyword evidence="4" id="KW-0547">Nucleotide-binding</keyword>